<protein>
    <submittedName>
        <fullName evidence="1">DNA-3-methyladenine glycosylase I</fullName>
    </submittedName>
</protein>
<dbReference type="AlphaFoldDB" id="A0AAV5G5T2"/>
<dbReference type="PANTHER" id="PTHR30037:SF4">
    <property type="entry name" value="DNA-3-METHYLADENINE GLYCOSYLASE I"/>
    <property type="match status" value="1"/>
</dbReference>
<dbReference type="Proteomes" id="UP001054925">
    <property type="component" value="Unassembled WGS sequence"/>
</dbReference>
<gene>
    <name evidence="1" type="ORF">CAT723_10900</name>
</gene>
<dbReference type="Gene3D" id="1.10.340.30">
    <property type="entry name" value="Hypothetical protein, domain 2"/>
    <property type="match status" value="1"/>
</dbReference>
<dbReference type="PANTHER" id="PTHR30037">
    <property type="entry name" value="DNA-3-METHYLADENINE GLYCOSYLASE 1"/>
    <property type="match status" value="1"/>
</dbReference>
<dbReference type="EMBL" id="BQKK01000002">
    <property type="protein sequence ID" value="GJN42611.1"/>
    <property type="molecule type" value="Genomic_DNA"/>
</dbReference>
<comment type="caution">
    <text evidence="1">The sequence shown here is derived from an EMBL/GenBank/DDBJ whole genome shotgun (WGS) entry which is preliminary data.</text>
</comment>
<name>A0AAV5G5T2_CORAM</name>
<accession>A0AAV5G5T2</accession>
<dbReference type="InterPro" id="IPR052891">
    <property type="entry name" value="DNA-3mA_glycosylase"/>
</dbReference>
<sequence>MTSFDDDSYPDWAQTSSLAREYYDHEWGRELYEERELYELIALLGFQTGLNWSMVLKKRERLRERFHNFDPDAVAAFTDDDIDDLIADKTLIRNRRKITAAIHNARATVGLREHGGLSAMVWAHDPQSYYPSATVTELIDSNPEVTELATELKAHGFRLIGPQLIAALMQAIGMVPAVQRQSNAA</sequence>
<reference evidence="1" key="1">
    <citation type="submission" date="2021-12" db="EMBL/GenBank/DDBJ databases">
        <title>Draft genome sequence of Corynebacterium ammoniagenes strain T-723.</title>
        <authorList>
            <person name="Matsuzawa M."/>
            <person name="Hiratani M."/>
            <person name="Abe I."/>
            <person name="Tsuji Y."/>
            <person name="Nakamura J."/>
        </authorList>
    </citation>
    <scope>NUCLEOTIDE SEQUENCE</scope>
    <source>
        <strain evidence="1">T-723</strain>
    </source>
</reference>
<evidence type="ECO:0000313" key="1">
    <source>
        <dbReference type="EMBL" id="GJN42611.1"/>
    </source>
</evidence>
<proteinExistence type="predicted"/>
<dbReference type="SUPFAM" id="SSF48150">
    <property type="entry name" value="DNA-glycosylase"/>
    <property type="match status" value="1"/>
</dbReference>
<organism evidence="1 2">
    <name type="scientific">Corynebacterium ammoniagenes</name>
    <name type="common">Brevibacterium ammoniagenes</name>
    <dbReference type="NCBI Taxonomy" id="1697"/>
    <lineage>
        <taxon>Bacteria</taxon>
        <taxon>Bacillati</taxon>
        <taxon>Actinomycetota</taxon>
        <taxon>Actinomycetes</taxon>
        <taxon>Mycobacteriales</taxon>
        <taxon>Corynebacteriaceae</taxon>
        <taxon>Corynebacterium</taxon>
    </lineage>
</organism>
<dbReference type="InterPro" id="IPR011257">
    <property type="entry name" value="DNA_glycosylase"/>
</dbReference>
<dbReference type="InterPro" id="IPR005019">
    <property type="entry name" value="Adenine_glyco"/>
</dbReference>
<dbReference type="GO" id="GO:0006284">
    <property type="term" value="P:base-excision repair"/>
    <property type="evidence" value="ECO:0007669"/>
    <property type="project" value="InterPro"/>
</dbReference>
<evidence type="ECO:0000313" key="2">
    <source>
        <dbReference type="Proteomes" id="UP001054925"/>
    </source>
</evidence>
<dbReference type="Pfam" id="PF03352">
    <property type="entry name" value="Adenine_glyco"/>
    <property type="match status" value="1"/>
</dbReference>
<dbReference type="RefSeq" id="WP_003846422.1">
    <property type="nucleotide sequence ID" value="NZ_BQKK01000002.1"/>
</dbReference>
<dbReference type="GO" id="GO:0008725">
    <property type="term" value="F:DNA-3-methyladenine glycosylase activity"/>
    <property type="evidence" value="ECO:0007669"/>
    <property type="project" value="InterPro"/>
</dbReference>